<feature type="compositionally biased region" description="Basic and acidic residues" evidence="1">
    <location>
        <begin position="38"/>
        <end position="58"/>
    </location>
</feature>
<proteinExistence type="predicted"/>
<reference evidence="3 4" key="1">
    <citation type="journal article" date="2016" name="Genome Biol. Evol.">
        <title>Divergent and convergent evolution of fungal pathogenicity.</title>
        <authorList>
            <person name="Shang Y."/>
            <person name="Xiao G."/>
            <person name="Zheng P."/>
            <person name="Cen K."/>
            <person name="Zhan S."/>
            <person name="Wang C."/>
        </authorList>
    </citation>
    <scope>NUCLEOTIDE SEQUENCE [LARGE SCALE GENOMIC DNA]</scope>
    <source>
        <strain evidence="3 4">ARSEF 2679</strain>
    </source>
</reference>
<evidence type="ECO:0000256" key="1">
    <source>
        <dbReference type="SAM" id="MobiDB-lite"/>
    </source>
</evidence>
<dbReference type="RefSeq" id="XP_018705829.1">
    <property type="nucleotide sequence ID" value="XM_018846940.1"/>
</dbReference>
<comment type="caution">
    <text evidence="3">The sequence shown here is derived from an EMBL/GenBank/DDBJ whole genome shotgun (WGS) entry which is preliminary data.</text>
</comment>
<dbReference type="GeneID" id="30019626"/>
<keyword evidence="2" id="KW-1133">Transmembrane helix</keyword>
<evidence type="ECO:0000313" key="3">
    <source>
        <dbReference type="EMBL" id="OAA68959.1"/>
    </source>
</evidence>
<organism evidence="3 4">
    <name type="scientific">Cordyceps fumosorosea (strain ARSEF 2679)</name>
    <name type="common">Isaria fumosorosea</name>
    <dbReference type="NCBI Taxonomy" id="1081104"/>
    <lineage>
        <taxon>Eukaryota</taxon>
        <taxon>Fungi</taxon>
        <taxon>Dikarya</taxon>
        <taxon>Ascomycota</taxon>
        <taxon>Pezizomycotina</taxon>
        <taxon>Sordariomycetes</taxon>
        <taxon>Hypocreomycetidae</taxon>
        <taxon>Hypocreales</taxon>
        <taxon>Cordycipitaceae</taxon>
        <taxon>Cordyceps</taxon>
    </lineage>
</organism>
<sequence length="412" mass="45096">MLEYFTYKKVKKHNAEKKAKQEAEKARASADDSTTADDVDHRTSKLLKGKERDDGSGEVDVVLHEDDERFIENLLAEHDGPAPPLPPRVEVSDIDWPSDNDAAVTAESSKKNEAATATAPAKDTAAAKKPNRLSLLFTRHKKPEDGLKPEDAQLTLTEAEREKRDLGNVLDRLNLTAKNNKVVPGGGGDSAALLARFTQVFKDLVNGVPTAVDDLTRLIEDRDGTIAKGFDKLPSSLKKLVTQLPDKVTSTLGPEILAAAAASQGIKADTDDGLKGTAKKIFLPQNLIELVTKPGAVVAMLRAIVEALKTRWPAFIGMNVLWSVALSLLLFVLWYCYKRGREERLEREKTETETETENTIDDSHRFEELPDDPMLSAPPPRTLVTAPEETTAASTSRELTEQEVVPTSSSAK</sequence>
<feature type="region of interest" description="Disordered" evidence="1">
    <location>
        <begin position="344"/>
        <end position="412"/>
    </location>
</feature>
<dbReference type="EMBL" id="AZHB01000006">
    <property type="protein sequence ID" value="OAA68959.1"/>
    <property type="molecule type" value="Genomic_DNA"/>
</dbReference>
<feature type="region of interest" description="Disordered" evidence="1">
    <location>
        <begin position="13"/>
        <end position="58"/>
    </location>
</feature>
<evidence type="ECO:0000256" key="2">
    <source>
        <dbReference type="SAM" id="Phobius"/>
    </source>
</evidence>
<keyword evidence="2" id="KW-0472">Membrane</keyword>
<feature type="compositionally biased region" description="Basic and acidic residues" evidence="1">
    <location>
        <begin position="16"/>
        <end position="30"/>
    </location>
</feature>
<dbReference type="AlphaFoldDB" id="A0A162MRA0"/>
<accession>A0A162MRA0</accession>
<gene>
    <name evidence="3" type="ORF">ISF_03334</name>
</gene>
<keyword evidence="4" id="KW-1185">Reference proteome</keyword>
<keyword evidence="2" id="KW-0812">Transmembrane</keyword>
<dbReference type="OrthoDB" id="5398191at2759"/>
<feature type="compositionally biased region" description="Low complexity" evidence="1">
    <location>
        <begin position="385"/>
        <end position="397"/>
    </location>
</feature>
<evidence type="ECO:0000313" key="4">
    <source>
        <dbReference type="Proteomes" id="UP000076744"/>
    </source>
</evidence>
<evidence type="ECO:0008006" key="5">
    <source>
        <dbReference type="Google" id="ProtNLM"/>
    </source>
</evidence>
<feature type="compositionally biased region" description="Low complexity" evidence="1">
    <location>
        <begin position="114"/>
        <end position="127"/>
    </location>
</feature>
<feature type="region of interest" description="Disordered" evidence="1">
    <location>
        <begin position="75"/>
        <end position="127"/>
    </location>
</feature>
<name>A0A162MRA0_CORFA</name>
<protein>
    <recommendedName>
        <fullName evidence="5">Ring-like domain-containing protein</fullName>
    </recommendedName>
</protein>
<dbReference type="Proteomes" id="UP000076744">
    <property type="component" value="Unassembled WGS sequence"/>
</dbReference>
<feature type="transmembrane region" description="Helical" evidence="2">
    <location>
        <begin position="312"/>
        <end position="337"/>
    </location>
</feature>